<feature type="transmembrane region" description="Helical" evidence="1">
    <location>
        <begin position="112"/>
        <end position="131"/>
    </location>
</feature>
<evidence type="ECO:0000256" key="1">
    <source>
        <dbReference type="SAM" id="Phobius"/>
    </source>
</evidence>
<feature type="transmembrane region" description="Helical" evidence="1">
    <location>
        <begin position="12"/>
        <end position="32"/>
    </location>
</feature>
<comment type="caution">
    <text evidence="2">The sequence shown here is derived from an EMBL/GenBank/DDBJ whole genome shotgun (WGS) entry which is preliminary data.</text>
</comment>
<accession>A0A543EAK1</accession>
<sequence length="163" mass="16592">MWTCSDGVGYLSVAVTLGGMWFLTVLLGTFAAGVVRRDATARTVLVLLAGLSTAWVLGFTWYGSSELVLDEYAPMSGQEYWQAAVGRAAIACGAGMAAAIGGLFLRGRLIRVANVAAALGVVVATALQPGLSINTIPAAGLLVAAAVRATIRPAQPDAIASAI</sequence>
<keyword evidence="3" id="KW-1185">Reference proteome</keyword>
<feature type="transmembrane region" description="Helical" evidence="1">
    <location>
        <begin position="84"/>
        <end position="105"/>
    </location>
</feature>
<feature type="transmembrane region" description="Helical" evidence="1">
    <location>
        <begin position="44"/>
        <end position="64"/>
    </location>
</feature>
<reference evidence="2 3" key="1">
    <citation type="submission" date="2019-06" db="EMBL/GenBank/DDBJ databases">
        <title>Sequencing the genomes of 1000 actinobacteria strains.</title>
        <authorList>
            <person name="Klenk H.-P."/>
        </authorList>
    </citation>
    <scope>NUCLEOTIDE SEQUENCE [LARGE SCALE GENOMIC DNA]</scope>
    <source>
        <strain evidence="2 3">DSM 105492</strain>
    </source>
</reference>
<proteinExistence type="predicted"/>
<evidence type="ECO:0000313" key="2">
    <source>
        <dbReference type="EMBL" id="TQM18615.1"/>
    </source>
</evidence>
<keyword evidence="1" id="KW-1133">Transmembrane helix</keyword>
<dbReference type="EMBL" id="VFPE01000008">
    <property type="protein sequence ID" value="TQM18615.1"/>
    <property type="molecule type" value="Genomic_DNA"/>
</dbReference>
<gene>
    <name evidence="2" type="ORF">FB391_3746</name>
</gene>
<protein>
    <submittedName>
        <fullName evidence="2">Uncharacterized protein</fullName>
    </submittedName>
</protein>
<organism evidence="2 3">
    <name type="scientific">Microbacterium kyungheense</name>
    <dbReference type="NCBI Taxonomy" id="1263636"/>
    <lineage>
        <taxon>Bacteria</taxon>
        <taxon>Bacillati</taxon>
        <taxon>Actinomycetota</taxon>
        <taxon>Actinomycetes</taxon>
        <taxon>Micrococcales</taxon>
        <taxon>Microbacteriaceae</taxon>
        <taxon>Microbacterium</taxon>
    </lineage>
</organism>
<evidence type="ECO:0000313" key="3">
    <source>
        <dbReference type="Proteomes" id="UP000320235"/>
    </source>
</evidence>
<dbReference type="Proteomes" id="UP000320235">
    <property type="component" value="Unassembled WGS sequence"/>
</dbReference>
<name>A0A543EAK1_9MICO</name>
<keyword evidence="1" id="KW-0812">Transmembrane</keyword>
<keyword evidence="1" id="KW-0472">Membrane</keyword>
<dbReference type="AlphaFoldDB" id="A0A543EAK1"/>